<keyword evidence="2" id="KW-0472">Membrane</keyword>
<feature type="compositionally biased region" description="Low complexity" evidence="1">
    <location>
        <begin position="423"/>
        <end position="434"/>
    </location>
</feature>
<dbReference type="PANTHER" id="PTHR33371:SF19">
    <property type="entry name" value="MCE-FAMILY PROTEIN MCE4A"/>
    <property type="match status" value="1"/>
</dbReference>
<keyword evidence="2" id="KW-1133">Transmembrane helix</keyword>
<dbReference type="OrthoDB" id="3460188at2"/>
<dbReference type="Pfam" id="PF02470">
    <property type="entry name" value="MlaD"/>
    <property type="match status" value="1"/>
</dbReference>
<dbReference type="RefSeq" id="WP_064934293.1">
    <property type="nucleotide sequence ID" value="NZ_LZSO01000031.1"/>
</dbReference>
<dbReference type="InterPro" id="IPR024516">
    <property type="entry name" value="Mce_C"/>
</dbReference>
<feature type="domain" description="Mce/MlaD" evidence="3">
    <location>
        <begin position="41"/>
        <end position="118"/>
    </location>
</feature>
<dbReference type="PANTHER" id="PTHR33371">
    <property type="entry name" value="INTERMEMBRANE PHOSPHOLIPID TRANSPORT SYSTEM BINDING PROTEIN MLAD-RELATED"/>
    <property type="match status" value="1"/>
</dbReference>
<sequence>MLPVKNSRIRPAWSAGLFVAALVAVAVATVALFNGWLRSYVLVTLTADRSGLVMEPGGKVKMRGLAVGHVTDVRSATGGTAVMTLAIDPEYVRYIPANVAAQINATTAFGAKYVDLIYPSDPSPERITAHQTLRSSDTTSEVNTVFENIVGLLDKIDPAKLNATLSAIAEGVRGQGEAIGQATSDANQVLLALNPRSETIRTDLHAVRDFATTYGAAAGDLLTALDARSTTSTTVSERAGDVDALLVNVLGFADSGTQLLGTAKDDLVRTVDVLQPTTSLLFEHHPALTCTLLGAQWFIDNGGAQAEGGNGYSIILDSSLAWGQDQYRYPDNLPIVGAKGGPGGKPGCGSLPDPSKQFPVRQLVTNTGWGTGNDIRINPGIGFPGWANYFPVTRAVPEPPSIRDLEGPAPAPVPYPGGPPYGAPQYAADGSPLYPGLPPAPPPGAPRAPGPTPGSEAFAAPFPMGTPPTPQKTAPTPPIGASSP</sequence>
<evidence type="ECO:0000259" key="4">
    <source>
        <dbReference type="Pfam" id="PF11887"/>
    </source>
</evidence>
<dbReference type="AlphaFoldDB" id="A0A1A0QYQ4"/>
<evidence type="ECO:0000313" key="5">
    <source>
        <dbReference type="EMBL" id="OBB27335.1"/>
    </source>
</evidence>
<dbReference type="EMBL" id="LZSO01000031">
    <property type="protein sequence ID" value="OBB27335.1"/>
    <property type="molecule type" value="Genomic_DNA"/>
</dbReference>
<proteinExistence type="predicted"/>
<dbReference type="Pfam" id="PF11887">
    <property type="entry name" value="Mce4_CUP1"/>
    <property type="match status" value="1"/>
</dbReference>
<evidence type="ECO:0000256" key="2">
    <source>
        <dbReference type="SAM" id="Phobius"/>
    </source>
</evidence>
<comment type="caution">
    <text evidence="5">The sequence shown here is derived from an EMBL/GenBank/DDBJ whole genome shotgun (WGS) entry which is preliminary data.</text>
</comment>
<dbReference type="GO" id="GO:0005576">
    <property type="term" value="C:extracellular region"/>
    <property type="evidence" value="ECO:0007669"/>
    <property type="project" value="TreeGrafter"/>
</dbReference>
<organism evidence="5 6">
    <name type="scientific">Mycolicibacterium peregrinum</name>
    <name type="common">Mycobacterium peregrinum</name>
    <dbReference type="NCBI Taxonomy" id="43304"/>
    <lineage>
        <taxon>Bacteria</taxon>
        <taxon>Bacillati</taxon>
        <taxon>Actinomycetota</taxon>
        <taxon>Actinomycetes</taxon>
        <taxon>Mycobacteriales</taxon>
        <taxon>Mycobacteriaceae</taxon>
        <taxon>Mycolicibacterium</taxon>
    </lineage>
</organism>
<dbReference type="InterPro" id="IPR003399">
    <property type="entry name" value="Mce/MlaD"/>
</dbReference>
<dbReference type="NCBIfam" id="TIGR00996">
    <property type="entry name" value="Mtu_fam_mce"/>
    <property type="match status" value="1"/>
</dbReference>
<gene>
    <name evidence="5" type="ORF">A5792_25670</name>
</gene>
<dbReference type="Proteomes" id="UP000093902">
    <property type="component" value="Unassembled WGS sequence"/>
</dbReference>
<feature type="compositionally biased region" description="Pro residues" evidence="1">
    <location>
        <begin position="409"/>
        <end position="422"/>
    </location>
</feature>
<feature type="compositionally biased region" description="Pro residues" evidence="1">
    <location>
        <begin position="435"/>
        <end position="452"/>
    </location>
</feature>
<feature type="region of interest" description="Disordered" evidence="1">
    <location>
        <begin position="400"/>
        <end position="484"/>
    </location>
</feature>
<feature type="transmembrane region" description="Helical" evidence="2">
    <location>
        <begin position="12"/>
        <end position="37"/>
    </location>
</feature>
<evidence type="ECO:0000313" key="6">
    <source>
        <dbReference type="Proteomes" id="UP000093902"/>
    </source>
</evidence>
<feature type="compositionally biased region" description="Pro residues" evidence="1">
    <location>
        <begin position="464"/>
        <end position="478"/>
    </location>
</feature>
<reference evidence="6" key="1">
    <citation type="submission" date="2016-06" db="EMBL/GenBank/DDBJ databases">
        <authorList>
            <person name="Sutton G."/>
            <person name="Brinkac L."/>
            <person name="Sanka R."/>
            <person name="Adams M."/>
            <person name="Lau E."/>
            <person name="Mehaffy C."/>
            <person name="Tameris M."/>
            <person name="Hatherill M."/>
            <person name="Hanekom W."/>
            <person name="Mahomed H."/>
            <person name="Mcshane H."/>
        </authorList>
    </citation>
    <scope>NUCLEOTIDE SEQUENCE [LARGE SCALE GENOMIC DNA]</scope>
    <source>
        <strain evidence="6">852002-51209_SCH5440388</strain>
    </source>
</reference>
<feature type="domain" description="Mammalian cell entry C-terminal" evidence="4">
    <location>
        <begin position="123"/>
        <end position="342"/>
    </location>
</feature>
<keyword evidence="2" id="KW-0812">Transmembrane</keyword>
<evidence type="ECO:0000259" key="3">
    <source>
        <dbReference type="Pfam" id="PF02470"/>
    </source>
</evidence>
<evidence type="ECO:0000256" key="1">
    <source>
        <dbReference type="SAM" id="MobiDB-lite"/>
    </source>
</evidence>
<dbReference type="GO" id="GO:0051701">
    <property type="term" value="P:biological process involved in interaction with host"/>
    <property type="evidence" value="ECO:0007669"/>
    <property type="project" value="TreeGrafter"/>
</dbReference>
<protein>
    <submittedName>
        <fullName evidence="5">MCE-family protein MCE3A</fullName>
    </submittedName>
</protein>
<accession>A0A1A0QYQ4</accession>
<dbReference type="InterPro" id="IPR052336">
    <property type="entry name" value="MlaD_Phospholipid_Transporter"/>
</dbReference>
<name>A0A1A0QYQ4_MYCPR</name>
<dbReference type="InterPro" id="IPR005693">
    <property type="entry name" value="Mce"/>
</dbReference>